<dbReference type="Proteomes" id="UP000178943">
    <property type="component" value="Unassembled WGS sequence"/>
</dbReference>
<dbReference type="EMBL" id="MFGW01000135">
    <property type="protein sequence ID" value="OGF64630.1"/>
    <property type="molecule type" value="Genomic_DNA"/>
</dbReference>
<evidence type="ECO:0008006" key="3">
    <source>
        <dbReference type="Google" id="ProtNLM"/>
    </source>
</evidence>
<evidence type="ECO:0000313" key="1">
    <source>
        <dbReference type="EMBL" id="OGF64630.1"/>
    </source>
</evidence>
<sequence length="169" mass="19815">RDNLGLPDTQITNNRENQLKLIHLIRRYQPDIVLTSHWDTKHPDHIAASYLVTDSCHFAGLINIDTGQERWRPYQVMYFHLPHYVNPSFIVDITEVYAERMNAIAAYQSQFSQELYPQYLSNALSAPLFLKHIESRTRYYGSLINVEFAEAFYIKNHLEIKNPVGFFVP</sequence>
<dbReference type="InterPro" id="IPR024078">
    <property type="entry name" value="LmbE-like_dom_sf"/>
</dbReference>
<gene>
    <name evidence="1" type="ORF">A2Y62_00590</name>
</gene>
<comment type="caution">
    <text evidence="1">The sequence shown here is derived from an EMBL/GenBank/DDBJ whole genome shotgun (WGS) entry which is preliminary data.</text>
</comment>
<protein>
    <recommendedName>
        <fullName evidence="3">GlcNAc-PI de-N-acetylase</fullName>
    </recommendedName>
</protein>
<evidence type="ECO:0000313" key="2">
    <source>
        <dbReference type="Proteomes" id="UP000178943"/>
    </source>
</evidence>
<organism evidence="1 2">
    <name type="scientific">Candidatus Fischerbacteria bacterium RBG_13_37_8</name>
    <dbReference type="NCBI Taxonomy" id="1817863"/>
    <lineage>
        <taxon>Bacteria</taxon>
        <taxon>Candidatus Fischeribacteriota</taxon>
    </lineage>
</organism>
<dbReference type="STRING" id="1817863.A2Y62_00590"/>
<dbReference type="Pfam" id="PF02585">
    <property type="entry name" value="PIG-L"/>
    <property type="match status" value="1"/>
</dbReference>
<dbReference type="AlphaFoldDB" id="A0A1F5VMM9"/>
<proteinExistence type="predicted"/>
<feature type="non-terminal residue" evidence="1">
    <location>
        <position position="1"/>
    </location>
</feature>
<accession>A0A1F5VMM9</accession>
<dbReference type="SUPFAM" id="SSF102588">
    <property type="entry name" value="LmbE-like"/>
    <property type="match status" value="1"/>
</dbReference>
<dbReference type="Gene3D" id="3.40.50.10320">
    <property type="entry name" value="LmbE-like"/>
    <property type="match status" value="1"/>
</dbReference>
<name>A0A1F5VMM9_9BACT</name>
<dbReference type="InterPro" id="IPR003737">
    <property type="entry name" value="GlcNAc_PI_deacetylase-related"/>
</dbReference>
<reference evidence="1 2" key="1">
    <citation type="journal article" date="2016" name="Nat. Commun.">
        <title>Thousands of microbial genomes shed light on interconnected biogeochemical processes in an aquifer system.</title>
        <authorList>
            <person name="Anantharaman K."/>
            <person name="Brown C.T."/>
            <person name="Hug L.A."/>
            <person name="Sharon I."/>
            <person name="Castelle C.J."/>
            <person name="Probst A.J."/>
            <person name="Thomas B.C."/>
            <person name="Singh A."/>
            <person name="Wilkins M.J."/>
            <person name="Karaoz U."/>
            <person name="Brodie E.L."/>
            <person name="Williams K.H."/>
            <person name="Hubbard S.S."/>
            <person name="Banfield J.F."/>
        </authorList>
    </citation>
    <scope>NUCLEOTIDE SEQUENCE [LARGE SCALE GENOMIC DNA]</scope>
</reference>